<dbReference type="InterPro" id="IPR011992">
    <property type="entry name" value="EF-hand-dom_pair"/>
</dbReference>
<dbReference type="Gene3D" id="1.10.238.10">
    <property type="entry name" value="EF-hand"/>
    <property type="match status" value="3"/>
</dbReference>
<feature type="domain" description="EF-hand" evidence="2">
    <location>
        <begin position="25"/>
        <end position="60"/>
    </location>
</feature>
<dbReference type="InterPro" id="IPR018247">
    <property type="entry name" value="EF_Hand_1_Ca_BS"/>
</dbReference>
<keyword evidence="4" id="KW-1185">Reference proteome</keyword>
<gene>
    <name evidence="3" type="ORF">NMOB1V02_LOCUS170</name>
</gene>
<feature type="domain" description="EF-hand" evidence="2">
    <location>
        <begin position="121"/>
        <end position="156"/>
    </location>
</feature>
<dbReference type="EMBL" id="OA882049">
    <property type="protein sequence ID" value="CAD7272226.1"/>
    <property type="molecule type" value="Genomic_DNA"/>
</dbReference>
<dbReference type="InterPro" id="IPR051001">
    <property type="entry name" value="Calbindin_Ca-bind"/>
</dbReference>
<dbReference type="AlphaFoldDB" id="A0A7R9G8R6"/>
<dbReference type="InterPro" id="IPR002048">
    <property type="entry name" value="EF_hand_dom"/>
</dbReference>
<dbReference type="PANTHER" id="PTHR19972:SF10">
    <property type="entry name" value="CALBINDIN-32"/>
    <property type="match status" value="1"/>
</dbReference>
<dbReference type="GO" id="GO:0099509">
    <property type="term" value="P:regulation of presynaptic cytosolic calcium ion concentration"/>
    <property type="evidence" value="ECO:0007669"/>
    <property type="project" value="TreeGrafter"/>
</dbReference>
<feature type="domain" description="EF-hand" evidence="2">
    <location>
        <begin position="74"/>
        <end position="110"/>
    </location>
</feature>
<keyword evidence="1" id="KW-0106">Calcium</keyword>
<organism evidence="3">
    <name type="scientific">Notodromas monacha</name>
    <dbReference type="NCBI Taxonomy" id="399045"/>
    <lineage>
        <taxon>Eukaryota</taxon>
        <taxon>Metazoa</taxon>
        <taxon>Ecdysozoa</taxon>
        <taxon>Arthropoda</taxon>
        <taxon>Crustacea</taxon>
        <taxon>Oligostraca</taxon>
        <taxon>Ostracoda</taxon>
        <taxon>Podocopa</taxon>
        <taxon>Podocopida</taxon>
        <taxon>Cypridocopina</taxon>
        <taxon>Cypridoidea</taxon>
        <taxon>Cyprididae</taxon>
        <taxon>Notodromas</taxon>
    </lineage>
</organism>
<dbReference type="GO" id="GO:1900271">
    <property type="term" value="P:regulation of long-term synaptic potentiation"/>
    <property type="evidence" value="ECO:0007669"/>
    <property type="project" value="TreeGrafter"/>
</dbReference>
<dbReference type="SMART" id="SM00054">
    <property type="entry name" value="EFh"/>
    <property type="match status" value="6"/>
</dbReference>
<reference evidence="3" key="1">
    <citation type="submission" date="2020-11" db="EMBL/GenBank/DDBJ databases">
        <authorList>
            <person name="Tran Van P."/>
        </authorList>
    </citation>
    <scope>NUCLEOTIDE SEQUENCE</scope>
</reference>
<evidence type="ECO:0000259" key="2">
    <source>
        <dbReference type="PROSITE" id="PS50222"/>
    </source>
</evidence>
<sequence>MATSSCPENFLRKFRDRHSRKMRTLSAVQFMEIWKHYDIDGNGYIEGSELDSFLREFASSLNAPDVNPDSVPDSMLEQLKECFMEAYDDNRDGKIEIRELAQLLPMEENFLLLFRFDNPLDSSIDFMKTWRKYDTDNNGSIDSDELKSFLRDLLKEARKISEVTEGQLDEYTQSILTVFDTNNDGKLQLCEMSKLLPVKENVFCQKKFREMLGEADVCKNDIERVFKIYDRDNSGSIDGEELRGLLKDLLDLAKKSYSASDLYELQKIIMQACDMDKDGKICQKELTMILLALSRTKAAKELIL</sequence>
<dbReference type="GO" id="GO:0005829">
    <property type="term" value="C:cytosol"/>
    <property type="evidence" value="ECO:0007669"/>
    <property type="project" value="TreeGrafter"/>
</dbReference>
<feature type="domain" description="EF-hand" evidence="2">
    <location>
        <begin position="261"/>
        <end position="296"/>
    </location>
</feature>
<evidence type="ECO:0000313" key="3">
    <source>
        <dbReference type="EMBL" id="CAD7272226.1"/>
    </source>
</evidence>
<dbReference type="GO" id="GO:0005509">
    <property type="term" value="F:calcium ion binding"/>
    <property type="evidence" value="ECO:0007669"/>
    <property type="project" value="InterPro"/>
</dbReference>
<dbReference type="Proteomes" id="UP000678499">
    <property type="component" value="Unassembled WGS sequence"/>
</dbReference>
<feature type="domain" description="EF-hand" evidence="2">
    <location>
        <begin position="217"/>
        <end position="252"/>
    </location>
</feature>
<dbReference type="Pfam" id="PF13405">
    <property type="entry name" value="EF-hand_6"/>
    <property type="match status" value="1"/>
</dbReference>
<accession>A0A7R9G8R6</accession>
<name>A0A7R9G8R6_9CRUS</name>
<dbReference type="SUPFAM" id="SSF47473">
    <property type="entry name" value="EF-hand"/>
    <property type="match status" value="2"/>
</dbReference>
<dbReference type="OrthoDB" id="428774at2759"/>
<dbReference type="Pfam" id="PF13202">
    <property type="entry name" value="EF-hand_5"/>
    <property type="match status" value="1"/>
</dbReference>
<dbReference type="EMBL" id="CAJPEX010000012">
    <property type="protein sequence ID" value="CAG0912378.1"/>
    <property type="molecule type" value="Genomic_DNA"/>
</dbReference>
<dbReference type="GO" id="GO:0030425">
    <property type="term" value="C:dendrite"/>
    <property type="evidence" value="ECO:0007669"/>
    <property type="project" value="TreeGrafter"/>
</dbReference>
<dbReference type="Pfam" id="PF13499">
    <property type="entry name" value="EF-hand_7"/>
    <property type="match status" value="2"/>
</dbReference>
<dbReference type="GO" id="GO:0043195">
    <property type="term" value="C:terminal bouton"/>
    <property type="evidence" value="ECO:0007669"/>
    <property type="project" value="TreeGrafter"/>
</dbReference>
<dbReference type="GO" id="GO:0005634">
    <property type="term" value="C:nucleus"/>
    <property type="evidence" value="ECO:0007669"/>
    <property type="project" value="TreeGrafter"/>
</dbReference>
<dbReference type="PANTHER" id="PTHR19972">
    <property type="entry name" value="CALBINDIN"/>
    <property type="match status" value="1"/>
</dbReference>
<dbReference type="PROSITE" id="PS50222">
    <property type="entry name" value="EF_HAND_2"/>
    <property type="match status" value="5"/>
</dbReference>
<evidence type="ECO:0000256" key="1">
    <source>
        <dbReference type="ARBA" id="ARBA00022837"/>
    </source>
</evidence>
<dbReference type="PROSITE" id="PS00018">
    <property type="entry name" value="EF_HAND_1"/>
    <property type="match status" value="6"/>
</dbReference>
<evidence type="ECO:0000313" key="4">
    <source>
        <dbReference type="Proteomes" id="UP000678499"/>
    </source>
</evidence>
<proteinExistence type="predicted"/>
<protein>
    <recommendedName>
        <fullName evidence="2">EF-hand domain-containing protein</fullName>
    </recommendedName>
</protein>